<sequence>MMRQGVRALHSCLLQRLQVVRVQSDLDGALAMMPWRGGRRRRMFSAEVYAPGTYLDRRDVVERVLNVVKANPKVDPAKVSESANFGKDLELDFLDTVELVMAFEEEFALEIPNAEADKLSSCAAAIDYIASHPRAK</sequence>
<evidence type="ECO:0000256" key="2">
    <source>
        <dbReference type="ARBA" id="ARBA00010930"/>
    </source>
</evidence>
<dbReference type="PANTHER" id="PTHR20863:SF28">
    <property type="entry name" value="ACYL CARRIER PROTEIN, MITOCHONDRIAL"/>
    <property type="match status" value="1"/>
</dbReference>
<keyword evidence="9" id="KW-0249">Electron transport</keyword>
<evidence type="ECO:0000256" key="1">
    <source>
        <dbReference type="ARBA" id="ARBA00004173"/>
    </source>
</evidence>
<reference evidence="15" key="1">
    <citation type="submission" date="2024-02" db="EMBL/GenBank/DDBJ databases">
        <authorList>
            <consortium name="ELIXIR-Norway"/>
            <consortium name="Elixir Norway"/>
        </authorList>
    </citation>
    <scope>NUCLEOTIDE SEQUENCE</scope>
</reference>
<keyword evidence="3" id="KW-0813">Transport</keyword>
<keyword evidence="7" id="KW-0276">Fatty acid metabolism</keyword>
<keyword evidence="4 13" id="KW-0596">Phosphopantetheine</keyword>
<dbReference type="Proteomes" id="UP001497512">
    <property type="component" value="Chromosome 14"/>
</dbReference>
<keyword evidence="12 13" id="KW-0275">Fatty acid biosynthesis</keyword>
<comment type="subcellular location">
    <subcellularLocation>
        <location evidence="1">Mitochondrion</location>
    </subcellularLocation>
</comment>
<evidence type="ECO:0000256" key="9">
    <source>
        <dbReference type="ARBA" id="ARBA00022982"/>
    </source>
</evidence>
<evidence type="ECO:0000259" key="14">
    <source>
        <dbReference type="PROSITE" id="PS50075"/>
    </source>
</evidence>
<dbReference type="InterPro" id="IPR036736">
    <property type="entry name" value="ACP-like_sf"/>
</dbReference>
<keyword evidence="6" id="KW-0597">Phosphoprotein</keyword>
<evidence type="ECO:0000256" key="13">
    <source>
        <dbReference type="RuleBase" id="RU000722"/>
    </source>
</evidence>
<dbReference type="SUPFAM" id="SSF47336">
    <property type="entry name" value="ACP-like"/>
    <property type="match status" value="1"/>
</dbReference>
<evidence type="ECO:0000256" key="8">
    <source>
        <dbReference type="ARBA" id="ARBA00022946"/>
    </source>
</evidence>
<dbReference type="EMBL" id="OZ019906">
    <property type="protein sequence ID" value="CAK9203712.1"/>
    <property type="molecule type" value="Genomic_DNA"/>
</dbReference>
<evidence type="ECO:0000256" key="11">
    <source>
        <dbReference type="ARBA" id="ARBA00023128"/>
    </source>
</evidence>
<name>A0ABP0TSW7_9BRYO</name>
<dbReference type="PANTHER" id="PTHR20863">
    <property type="entry name" value="ACYL CARRIER PROTEIN"/>
    <property type="match status" value="1"/>
</dbReference>
<dbReference type="Pfam" id="PF00550">
    <property type="entry name" value="PP-binding"/>
    <property type="match status" value="1"/>
</dbReference>
<proteinExistence type="inferred from homology"/>
<organism evidence="15 16">
    <name type="scientific">Sphagnum troendelagicum</name>
    <dbReference type="NCBI Taxonomy" id="128251"/>
    <lineage>
        <taxon>Eukaryota</taxon>
        <taxon>Viridiplantae</taxon>
        <taxon>Streptophyta</taxon>
        <taxon>Embryophyta</taxon>
        <taxon>Bryophyta</taxon>
        <taxon>Sphagnophytina</taxon>
        <taxon>Sphagnopsida</taxon>
        <taxon>Sphagnales</taxon>
        <taxon>Sphagnaceae</taxon>
        <taxon>Sphagnum</taxon>
    </lineage>
</organism>
<evidence type="ECO:0000256" key="3">
    <source>
        <dbReference type="ARBA" id="ARBA00022448"/>
    </source>
</evidence>
<dbReference type="NCBIfam" id="TIGR00517">
    <property type="entry name" value="acyl_carrier"/>
    <property type="match status" value="1"/>
</dbReference>
<evidence type="ECO:0000256" key="7">
    <source>
        <dbReference type="ARBA" id="ARBA00022832"/>
    </source>
</evidence>
<evidence type="ECO:0000313" key="16">
    <source>
        <dbReference type="Proteomes" id="UP001497512"/>
    </source>
</evidence>
<evidence type="ECO:0000256" key="5">
    <source>
        <dbReference type="ARBA" id="ARBA00022516"/>
    </source>
</evidence>
<keyword evidence="5 13" id="KW-0444">Lipid biosynthesis</keyword>
<evidence type="ECO:0000256" key="6">
    <source>
        <dbReference type="ARBA" id="ARBA00022553"/>
    </source>
</evidence>
<gene>
    <name evidence="15" type="ORF">CSSPTR1EN2_LOCUS7023</name>
</gene>
<comment type="function">
    <text evidence="13">Carrier of the growing fatty acid chain in fatty acid biosynthesis.</text>
</comment>
<comment type="similarity">
    <text evidence="2">Belongs to the acyl carrier protein (ACP) family.</text>
</comment>
<keyword evidence="8" id="KW-0809">Transit peptide</keyword>
<evidence type="ECO:0000256" key="4">
    <source>
        <dbReference type="ARBA" id="ARBA00022450"/>
    </source>
</evidence>
<dbReference type="Gene3D" id="1.10.1200.10">
    <property type="entry name" value="ACP-like"/>
    <property type="match status" value="1"/>
</dbReference>
<protein>
    <recommendedName>
        <fullName evidence="13">Acyl carrier protein</fullName>
    </recommendedName>
</protein>
<dbReference type="InterPro" id="IPR003231">
    <property type="entry name" value="ACP"/>
</dbReference>
<accession>A0ABP0TSW7</accession>
<dbReference type="NCBIfam" id="NF002148">
    <property type="entry name" value="PRK00982.1-2"/>
    <property type="match status" value="1"/>
</dbReference>
<keyword evidence="10" id="KW-0443">Lipid metabolism</keyword>
<evidence type="ECO:0000313" key="15">
    <source>
        <dbReference type="EMBL" id="CAK9203712.1"/>
    </source>
</evidence>
<dbReference type="HAMAP" id="MF_01217">
    <property type="entry name" value="Acyl_carrier"/>
    <property type="match status" value="1"/>
</dbReference>
<keyword evidence="11" id="KW-0496">Mitochondrion</keyword>
<evidence type="ECO:0000256" key="12">
    <source>
        <dbReference type="ARBA" id="ARBA00023160"/>
    </source>
</evidence>
<keyword evidence="16" id="KW-1185">Reference proteome</keyword>
<evidence type="ECO:0000256" key="10">
    <source>
        <dbReference type="ARBA" id="ARBA00023098"/>
    </source>
</evidence>
<feature type="domain" description="Carrier" evidence="14">
    <location>
        <begin position="58"/>
        <end position="133"/>
    </location>
</feature>
<dbReference type="PROSITE" id="PS50075">
    <property type="entry name" value="CARRIER"/>
    <property type="match status" value="1"/>
</dbReference>
<dbReference type="InterPro" id="IPR009081">
    <property type="entry name" value="PP-bd_ACP"/>
</dbReference>